<accession>A0A1Y2FWF6</accession>
<sequence length="87" mass="9430">MSNQDQEQQFNILPHPAKSNQPTETADDIEQRHGGLGGAPNLAHLQQAAQDATGGKGPHIPSQEIANSLEQPKTREELQAEAKKLNE</sequence>
<protein>
    <submittedName>
        <fullName evidence="2">Uncharacterized protein</fullName>
    </submittedName>
</protein>
<feature type="compositionally biased region" description="Basic and acidic residues" evidence="1">
    <location>
        <begin position="72"/>
        <end position="87"/>
    </location>
</feature>
<reference evidence="2 3" key="1">
    <citation type="submission" date="2016-07" db="EMBL/GenBank/DDBJ databases">
        <title>Pervasive Adenine N6-methylation of Active Genes in Fungi.</title>
        <authorList>
            <consortium name="DOE Joint Genome Institute"/>
            <person name="Mondo S.J."/>
            <person name="Dannebaum R.O."/>
            <person name="Kuo R.C."/>
            <person name="Labutti K."/>
            <person name="Haridas S."/>
            <person name="Kuo A."/>
            <person name="Salamov A."/>
            <person name="Ahrendt S.R."/>
            <person name="Lipzen A."/>
            <person name="Sullivan W."/>
            <person name="Andreopoulos W.B."/>
            <person name="Clum A."/>
            <person name="Lindquist E."/>
            <person name="Daum C."/>
            <person name="Ramamoorthy G.K."/>
            <person name="Gryganskyi A."/>
            <person name="Culley D."/>
            <person name="Magnuson J.K."/>
            <person name="James T.Y."/>
            <person name="O'Malley M.A."/>
            <person name="Stajich J.E."/>
            <person name="Spatafora J.W."/>
            <person name="Visel A."/>
            <person name="Grigoriev I.V."/>
        </authorList>
    </citation>
    <scope>NUCLEOTIDE SEQUENCE [LARGE SCALE GENOMIC DNA]</scope>
    <source>
        <strain evidence="2 3">62-1032</strain>
    </source>
</reference>
<evidence type="ECO:0000256" key="1">
    <source>
        <dbReference type="SAM" id="MobiDB-lite"/>
    </source>
</evidence>
<feature type="compositionally biased region" description="Polar residues" evidence="1">
    <location>
        <begin position="1"/>
        <end position="11"/>
    </location>
</feature>
<gene>
    <name evidence="2" type="ORF">BCR35DRAFT_301844</name>
</gene>
<dbReference type="OrthoDB" id="2532734at2759"/>
<proteinExistence type="predicted"/>
<evidence type="ECO:0000313" key="3">
    <source>
        <dbReference type="Proteomes" id="UP000193467"/>
    </source>
</evidence>
<evidence type="ECO:0000313" key="2">
    <source>
        <dbReference type="EMBL" id="ORY88311.1"/>
    </source>
</evidence>
<dbReference type="AlphaFoldDB" id="A0A1Y2FWF6"/>
<organism evidence="2 3">
    <name type="scientific">Leucosporidium creatinivorum</name>
    <dbReference type="NCBI Taxonomy" id="106004"/>
    <lineage>
        <taxon>Eukaryota</taxon>
        <taxon>Fungi</taxon>
        <taxon>Dikarya</taxon>
        <taxon>Basidiomycota</taxon>
        <taxon>Pucciniomycotina</taxon>
        <taxon>Microbotryomycetes</taxon>
        <taxon>Leucosporidiales</taxon>
        <taxon>Leucosporidium</taxon>
    </lineage>
</organism>
<name>A0A1Y2FWF6_9BASI</name>
<dbReference type="InParanoid" id="A0A1Y2FWF6"/>
<feature type="region of interest" description="Disordered" evidence="1">
    <location>
        <begin position="1"/>
        <end position="87"/>
    </location>
</feature>
<dbReference type="EMBL" id="MCGR01000011">
    <property type="protein sequence ID" value="ORY88311.1"/>
    <property type="molecule type" value="Genomic_DNA"/>
</dbReference>
<dbReference type="Proteomes" id="UP000193467">
    <property type="component" value="Unassembled WGS sequence"/>
</dbReference>
<keyword evidence="3" id="KW-1185">Reference proteome</keyword>
<comment type="caution">
    <text evidence="2">The sequence shown here is derived from an EMBL/GenBank/DDBJ whole genome shotgun (WGS) entry which is preliminary data.</text>
</comment>